<proteinExistence type="predicted"/>
<protein>
    <submittedName>
        <fullName evidence="1">Uncharacterized protein</fullName>
    </submittedName>
</protein>
<reference evidence="1" key="1">
    <citation type="submission" date="2015-10" db="EMBL/GenBank/DDBJ databases">
        <authorList>
            <person name="Regsiter A."/>
            <person name="william w."/>
        </authorList>
    </citation>
    <scope>NUCLEOTIDE SEQUENCE</scope>
    <source>
        <strain evidence="1">Montdore</strain>
    </source>
</reference>
<accession>A0A292Q5A6</accession>
<name>A0A292Q5A6_9PEZI</name>
<evidence type="ECO:0000313" key="2">
    <source>
        <dbReference type="Proteomes" id="UP001412239"/>
    </source>
</evidence>
<dbReference type="AlphaFoldDB" id="A0A292Q5A6"/>
<gene>
    <name evidence="1" type="ORF">GSTUAT00001937001</name>
</gene>
<dbReference type="Proteomes" id="UP001412239">
    <property type="component" value="Unassembled WGS sequence"/>
</dbReference>
<dbReference type="EMBL" id="LN890965">
    <property type="protein sequence ID" value="CUS13900.1"/>
    <property type="molecule type" value="Genomic_DNA"/>
</dbReference>
<keyword evidence="2" id="KW-1185">Reference proteome</keyword>
<evidence type="ECO:0000313" key="1">
    <source>
        <dbReference type="EMBL" id="CUS13900.1"/>
    </source>
</evidence>
<organism evidence="1 2">
    <name type="scientific">Tuber aestivum</name>
    <name type="common">summer truffle</name>
    <dbReference type="NCBI Taxonomy" id="59557"/>
    <lineage>
        <taxon>Eukaryota</taxon>
        <taxon>Fungi</taxon>
        <taxon>Dikarya</taxon>
        <taxon>Ascomycota</taxon>
        <taxon>Pezizomycotina</taxon>
        <taxon>Pezizomycetes</taxon>
        <taxon>Pezizales</taxon>
        <taxon>Tuberaceae</taxon>
        <taxon>Tuber</taxon>
    </lineage>
</organism>
<sequence length="172" mass="19287">MQSCPSGGCPKPKYLNFGANTRAPHQAARPLQYVISSLTAPLYEAAWYTGATDATYSPLERFFSSRVRNREEFYDIMPRLQIIPPHFTVVNARATPEAVGSAPTTYFLANAMKILSELSKEETMSGSWPTRQEIGDSEGQAAQGLGRKLTCPDRRWILLYRRDLSLVDQHES</sequence>